<protein>
    <submittedName>
        <fullName evidence="2">Uncharacterized protein</fullName>
    </submittedName>
</protein>
<evidence type="ECO:0000313" key="3">
    <source>
        <dbReference type="Proteomes" id="UP000197138"/>
    </source>
</evidence>
<dbReference type="EMBL" id="MTKT01001789">
    <property type="protein sequence ID" value="OWM84131.1"/>
    <property type="molecule type" value="Genomic_DNA"/>
</dbReference>
<keyword evidence="1" id="KW-0812">Transmembrane</keyword>
<organism evidence="2 3">
    <name type="scientific">Punica granatum</name>
    <name type="common">Pomegranate</name>
    <dbReference type="NCBI Taxonomy" id="22663"/>
    <lineage>
        <taxon>Eukaryota</taxon>
        <taxon>Viridiplantae</taxon>
        <taxon>Streptophyta</taxon>
        <taxon>Embryophyta</taxon>
        <taxon>Tracheophyta</taxon>
        <taxon>Spermatophyta</taxon>
        <taxon>Magnoliopsida</taxon>
        <taxon>eudicotyledons</taxon>
        <taxon>Gunneridae</taxon>
        <taxon>Pentapetalae</taxon>
        <taxon>rosids</taxon>
        <taxon>malvids</taxon>
        <taxon>Myrtales</taxon>
        <taxon>Lythraceae</taxon>
        <taxon>Punica</taxon>
    </lineage>
</organism>
<gene>
    <name evidence="2" type="ORF">CDL15_Pgr028823</name>
</gene>
<dbReference type="Proteomes" id="UP000197138">
    <property type="component" value="Unassembled WGS sequence"/>
</dbReference>
<proteinExistence type="predicted"/>
<evidence type="ECO:0000313" key="2">
    <source>
        <dbReference type="EMBL" id="OWM84131.1"/>
    </source>
</evidence>
<keyword evidence="1" id="KW-1133">Transmembrane helix</keyword>
<comment type="caution">
    <text evidence="2">The sequence shown here is derived from an EMBL/GenBank/DDBJ whole genome shotgun (WGS) entry which is preliminary data.</text>
</comment>
<keyword evidence="1" id="KW-0472">Membrane</keyword>
<name>A0A218XI46_PUNGR</name>
<dbReference type="AlphaFoldDB" id="A0A218XI46"/>
<reference evidence="3" key="1">
    <citation type="journal article" date="2017" name="Plant J.">
        <title>The pomegranate (Punica granatum L.) genome and the genomics of punicalagin biosynthesis.</title>
        <authorList>
            <person name="Qin G."/>
            <person name="Xu C."/>
            <person name="Ming R."/>
            <person name="Tang H."/>
            <person name="Guyot R."/>
            <person name="Kramer E.M."/>
            <person name="Hu Y."/>
            <person name="Yi X."/>
            <person name="Qi Y."/>
            <person name="Xu X."/>
            <person name="Gao Z."/>
            <person name="Pan H."/>
            <person name="Jian J."/>
            <person name="Tian Y."/>
            <person name="Yue Z."/>
            <person name="Xu Y."/>
        </authorList>
    </citation>
    <scope>NUCLEOTIDE SEQUENCE [LARGE SCALE GENOMIC DNA]</scope>
    <source>
        <strain evidence="3">cv. Dabenzi</strain>
    </source>
</reference>
<sequence length="66" mass="7617">MLHLKLCCSSFCPGKPSRARYHPLEINLCTRRMAYGIAAYAVTLIIYPSLWWFAIFNPLIVYDHLG</sequence>
<accession>A0A218XI46</accession>
<feature type="transmembrane region" description="Helical" evidence="1">
    <location>
        <begin position="37"/>
        <end position="60"/>
    </location>
</feature>
<evidence type="ECO:0000256" key="1">
    <source>
        <dbReference type="SAM" id="Phobius"/>
    </source>
</evidence>